<feature type="transmembrane region" description="Helical" evidence="1">
    <location>
        <begin position="38"/>
        <end position="58"/>
    </location>
</feature>
<evidence type="ECO:0000256" key="1">
    <source>
        <dbReference type="SAM" id="Phobius"/>
    </source>
</evidence>
<dbReference type="AlphaFoldDB" id="A0AAW5V3M0"/>
<gene>
    <name evidence="2" type="ORF">ND810_00040</name>
</gene>
<comment type="caution">
    <text evidence="2">The sequence shown here is derived from an EMBL/GenBank/DDBJ whole genome shotgun (WGS) entry which is preliminary data.</text>
</comment>
<dbReference type="EMBL" id="JAMQQD010000001">
    <property type="protein sequence ID" value="MCW7513527.1"/>
    <property type="molecule type" value="Genomic_DNA"/>
</dbReference>
<reference evidence="2" key="1">
    <citation type="submission" date="2022-06" db="EMBL/GenBank/DDBJ databases">
        <title>Leptospira isolates from biofilms formed at urban environments.</title>
        <authorList>
            <person name="Ribeiro P.S."/>
            <person name="Sousa T."/>
            <person name="Carvalho N."/>
            <person name="Aburjaile F."/>
            <person name="Neves F."/>
            <person name="Oliveira D."/>
            <person name="Blanco L."/>
            <person name="Lima J."/>
            <person name="Costa F."/>
            <person name="Brenig B."/>
            <person name="Soares S."/>
            <person name="Ramos R."/>
            <person name="Goes-Neto A."/>
            <person name="Matiuzzi M."/>
            <person name="Azevedo V."/>
            <person name="Ristow P."/>
        </authorList>
    </citation>
    <scope>NUCLEOTIDE SEQUENCE</scope>
    <source>
        <strain evidence="2">VSF7</strain>
    </source>
</reference>
<protein>
    <submittedName>
        <fullName evidence="2">Uncharacterized protein</fullName>
    </submittedName>
</protein>
<feature type="transmembrane region" description="Helical" evidence="1">
    <location>
        <begin position="12"/>
        <end position="31"/>
    </location>
</feature>
<keyword evidence="1" id="KW-0812">Transmembrane</keyword>
<keyword evidence="1" id="KW-0472">Membrane</keyword>
<sequence>MLTGLDASIWMMLLVTLLLPITAIVLLKVVFRKRGGIGTGWGGILVVMFAGLMAVVVIPDKVGP</sequence>
<evidence type="ECO:0000313" key="2">
    <source>
        <dbReference type="EMBL" id="MCW7513527.1"/>
    </source>
</evidence>
<dbReference type="Proteomes" id="UP001209694">
    <property type="component" value="Unassembled WGS sequence"/>
</dbReference>
<keyword evidence="1" id="KW-1133">Transmembrane helix</keyword>
<name>A0AAW5V3M0_9LEPT</name>
<organism evidence="2 3">
    <name type="scientific">Leptospira levettii</name>
    <dbReference type="NCBI Taxonomy" id="2023178"/>
    <lineage>
        <taxon>Bacteria</taxon>
        <taxon>Pseudomonadati</taxon>
        <taxon>Spirochaetota</taxon>
        <taxon>Spirochaetia</taxon>
        <taxon>Leptospirales</taxon>
        <taxon>Leptospiraceae</taxon>
        <taxon>Leptospira</taxon>
    </lineage>
</organism>
<proteinExistence type="predicted"/>
<evidence type="ECO:0000313" key="3">
    <source>
        <dbReference type="Proteomes" id="UP001209694"/>
    </source>
</evidence>
<accession>A0AAW5V3M0</accession>